<sequence length="362" mass="40272">MGQGTFDAPTTAGAVSELRQYNGRLRGWRQQFPRGADDWEVVFWNEDLKGFFPSVPQDWLIADVESLLREFVDGRAGTLKDEKNLVFTVFPKDPKRKTVCGLVRDPDGVHIPVKFVIPVLRHAQEASVFLCAGEVVRQIRGAFIGSPLSPAWCTISVMQRERDWIRSALGRVLRCQDMWMALRYVDNRLVLGFRNRSGVVLVPSSLLDSELYLPPVALEKEPANDFVGVKIMTEGTTVETQYIVEGFDGIAKRGGVGSFPEQHRWRYRSSLSGGSQSVKVAGLLGRLHQAVRLSFPVPRAQKAAVQLVGVYVALGHRSEEVARAVSVIRKRYPQALGKVGESLARAARRGDLAEIVRLHDGL</sequence>
<accession>A0ABN9S192</accession>
<protein>
    <recommendedName>
        <fullName evidence="3">RNA-directed RNA polymerase</fullName>
    </recommendedName>
</protein>
<evidence type="ECO:0008006" key="3">
    <source>
        <dbReference type="Google" id="ProtNLM"/>
    </source>
</evidence>
<organism evidence="1 2">
    <name type="scientific">Prorocentrum cordatum</name>
    <dbReference type="NCBI Taxonomy" id="2364126"/>
    <lineage>
        <taxon>Eukaryota</taxon>
        <taxon>Sar</taxon>
        <taxon>Alveolata</taxon>
        <taxon>Dinophyceae</taxon>
        <taxon>Prorocentrales</taxon>
        <taxon>Prorocentraceae</taxon>
        <taxon>Prorocentrum</taxon>
    </lineage>
</organism>
<proteinExistence type="predicted"/>
<dbReference type="Proteomes" id="UP001189429">
    <property type="component" value="Unassembled WGS sequence"/>
</dbReference>
<comment type="caution">
    <text evidence="1">The sequence shown here is derived from an EMBL/GenBank/DDBJ whole genome shotgun (WGS) entry which is preliminary data.</text>
</comment>
<name>A0ABN9S192_9DINO</name>
<dbReference type="EMBL" id="CAUYUJ010008762">
    <property type="protein sequence ID" value="CAK0824869.1"/>
    <property type="molecule type" value="Genomic_DNA"/>
</dbReference>
<evidence type="ECO:0000313" key="2">
    <source>
        <dbReference type="Proteomes" id="UP001189429"/>
    </source>
</evidence>
<evidence type="ECO:0000313" key="1">
    <source>
        <dbReference type="EMBL" id="CAK0824869.1"/>
    </source>
</evidence>
<gene>
    <name evidence="1" type="ORF">PCOR1329_LOCUS25148</name>
</gene>
<reference evidence="1" key="1">
    <citation type="submission" date="2023-10" db="EMBL/GenBank/DDBJ databases">
        <authorList>
            <person name="Chen Y."/>
            <person name="Shah S."/>
            <person name="Dougan E. K."/>
            <person name="Thang M."/>
            <person name="Chan C."/>
        </authorList>
    </citation>
    <scope>NUCLEOTIDE SEQUENCE [LARGE SCALE GENOMIC DNA]</scope>
</reference>
<keyword evidence="2" id="KW-1185">Reference proteome</keyword>